<evidence type="ECO:0008006" key="3">
    <source>
        <dbReference type="Google" id="ProtNLM"/>
    </source>
</evidence>
<dbReference type="InterPro" id="IPR009003">
    <property type="entry name" value="Peptidase_S1_PA"/>
</dbReference>
<sequence>MYVTNTIAFILLMLPTIGFAQTNDWVKRSKETWPPIAMINEVWFRNGERYVHPSFDYVATGFLIDTGSDTVAATVKHALWVAKTKSMRTVSVPDLARWIMHPKGNLKDSVVIDKLINADTTEILSGPQSTITQRDWLVFTTKYRSTNIQPLKARYTAVKRGERIYFTGCPYSSSTCTTQEATVLYTEGDRIIFTAPENLNVGGYSGSPLIDQSGFLIGILGGSSFDKRNGQAALYGISTRYLSDVLSKKSQLNVPLIPIESVIQPMIHTQGINASIRKLDAMLSDSISYFTYTFSMENISNIGDELAKTGKIKSAIKFYALNRKHFVTPYTYLKLAQAHALQGDKKKSRSVYKEILEKWPDNKEAREALEKLK</sequence>
<dbReference type="EMBL" id="QMFY01000002">
    <property type="protein sequence ID" value="RAW02213.1"/>
    <property type="molecule type" value="Genomic_DNA"/>
</dbReference>
<dbReference type="SUPFAM" id="SSF48452">
    <property type="entry name" value="TPR-like"/>
    <property type="match status" value="1"/>
</dbReference>
<keyword evidence="2" id="KW-1185">Reference proteome</keyword>
<protein>
    <recommendedName>
        <fullName evidence="3">Serine protease</fullName>
    </recommendedName>
</protein>
<dbReference type="Proteomes" id="UP000251889">
    <property type="component" value="Unassembled WGS sequence"/>
</dbReference>
<organism evidence="1 2">
    <name type="scientific">Pseudochryseolinea flava</name>
    <dbReference type="NCBI Taxonomy" id="2059302"/>
    <lineage>
        <taxon>Bacteria</taxon>
        <taxon>Pseudomonadati</taxon>
        <taxon>Bacteroidota</taxon>
        <taxon>Cytophagia</taxon>
        <taxon>Cytophagales</taxon>
        <taxon>Fulvivirgaceae</taxon>
        <taxon>Pseudochryseolinea</taxon>
    </lineage>
</organism>
<dbReference type="Gene3D" id="1.25.40.10">
    <property type="entry name" value="Tetratricopeptide repeat domain"/>
    <property type="match status" value="1"/>
</dbReference>
<name>A0A364Y5I1_9BACT</name>
<dbReference type="InterPro" id="IPR043504">
    <property type="entry name" value="Peptidase_S1_PA_chymotrypsin"/>
</dbReference>
<evidence type="ECO:0000313" key="2">
    <source>
        <dbReference type="Proteomes" id="UP000251889"/>
    </source>
</evidence>
<dbReference type="Pfam" id="PF13365">
    <property type="entry name" value="Trypsin_2"/>
    <property type="match status" value="1"/>
</dbReference>
<dbReference type="InterPro" id="IPR011990">
    <property type="entry name" value="TPR-like_helical_dom_sf"/>
</dbReference>
<accession>A0A364Y5I1</accession>
<gene>
    <name evidence="1" type="ORF">DQQ10_06635</name>
</gene>
<dbReference type="SUPFAM" id="SSF50494">
    <property type="entry name" value="Trypsin-like serine proteases"/>
    <property type="match status" value="1"/>
</dbReference>
<evidence type="ECO:0000313" key="1">
    <source>
        <dbReference type="EMBL" id="RAW02213.1"/>
    </source>
</evidence>
<dbReference type="RefSeq" id="WP_112746036.1">
    <property type="nucleotide sequence ID" value="NZ_QMFY01000002.1"/>
</dbReference>
<dbReference type="Gene3D" id="2.40.10.10">
    <property type="entry name" value="Trypsin-like serine proteases"/>
    <property type="match status" value="1"/>
</dbReference>
<reference evidence="1 2" key="1">
    <citation type="submission" date="2018-06" db="EMBL/GenBank/DDBJ databases">
        <title>Chryseolinea flavus sp. nov., a member of the phylum Bacteroidetes isolated from soil.</title>
        <authorList>
            <person name="Li Y."/>
            <person name="Wang J."/>
        </authorList>
    </citation>
    <scope>NUCLEOTIDE SEQUENCE [LARGE SCALE GENOMIC DNA]</scope>
    <source>
        <strain evidence="1 2">SDU1-6</strain>
    </source>
</reference>
<dbReference type="AlphaFoldDB" id="A0A364Y5I1"/>
<comment type="caution">
    <text evidence="1">The sequence shown here is derived from an EMBL/GenBank/DDBJ whole genome shotgun (WGS) entry which is preliminary data.</text>
</comment>
<dbReference type="OrthoDB" id="1117006at2"/>
<proteinExistence type="predicted"/>